<dbReference type="Gramene" id="PVH64583">
    <property type="protein sequence ID" value="PVH64583"/>
    <property type="gene ID" value="PAHAL_2G306300"/>
</dbReference>
<sequence length="59" mass="6480">MCFSYGQHGGGNSWEIRFGGCQFQGQLGLATALLFDRMHRVNLLVQEASSPGQFLVDFG</sequence>
<dbReference type="EMBL" id="CM008047">
    <property type="protein sequence ID" value="PVH64583.1"/>
    <property type="molecule type" value="Genomic_DNA"/>
</dbReference>
<dbReference type="AlphaFoldDB" id="A0A2T8KQW9"/>
<protein>
    <submittedName>
        <fullName evidence="1">Uncharacterized protein</fullName>
    </submittedName>
</protein>
<name>A0A2T8KQW9_9POAL</name>
<dbReference type="Proteomes" id="UP000243499">
    <property type="component" value="Chromosome 2"/>
</dbReference>
<organism evidence="1">
    <name type="scientific">Panicum hallii</name>
    <dbReference type="NCBI Taxonomy" id="206008"/>
    <lineage>
        <taxon>Eukaryota</taxon>
        <taxon>Viridiplantae</taxon>
        <taxon>Streptophyta</taxon>
        <taxon>Embryophyta</taxon>
        <taxon>Tracheophyta</taxon>
        <taxon>Spermatophyta</taxon>
        <taxon>Magnoliopsida</taxon>
        <taxon>Liliopsida</taxon>
        <taxon>Poales</taxon>
        <taxon>Poaceae</taxon>
        <taxon>PACMAD clade</taxon>
        <taxon>Panicoideae</taxon>
        <taxon>Panicodae</taxon>
        <taxon>Paniceae</taxon>
        <taxon>Panicinae</taxon>
        <taxon>Panicum</taxon>
        <taxon>Panicum sect. Panicum</taxon>
    </lineage>
</organism>
<proteinExistence type="predicted"/>
<reference evidence="1" key="1">
    <citation type="submission" date="2018-04" db="EMBL/GenBank/DDBJ databases">
        <title>WGS assembly of Panicum hallii.</title>
        <authorList>
            <person name="Lovell J."/>
            <person name="Jenkins J."/>
            <person name="Lowry D."/>
            <person name="Mamidi S."/>
            <person name="Sreedasyam A."/>
            <person name="Weng X."/>
            <person name="Barry K."/>
            <person name="Bonette J."/>
            <person name="Campitelli B."/>
            <person name="Daum C."/>
            <person name="Gordon S."/>
            <person name="Gould B."/>
            <person name="Lipzen A."/>
            <person name="Macqueen A."/>
            <person name="Palacio-Mejia J."/>
            <person name="Plott C."/>
            <person name="Shakirov E."/>
            <person name="Shu S."/>
            <person name="Yoshinaga Y."/>
            <person name="Zane M."/>
            <person name="Rokhsar D."/>
            <person name="Grimwood J."/>
            <person name="Schmutz J."/>
            <person name="Juenger T."/>
        </authorList>
    </citation>
    <scope>NUCLEOTIDE SEQUENCE [LARGE SCALE GENOMIC DNA]</scope>
    <source>
        <strain evidence="1">FIL2</strain>
    </source>
</reference>
<evidence type="ECO:0000313" key="1">
    <source>
        <dbReference type="EMBL" id="PVH64583.1"/>
    </source>
</evidence>
<gene>
    <name evidence="1" type="ORF">PAHAL_2G306300</name>
</gene>
<accession>A0A2T8KQW9</accession>